<dbReference type="Proteomes" id="UP000738325">
    <property type="component" value="Unassembled WGS sequence"/>
</dbReference>
<feature type="repeat" description="WD" evidence="3">
    <location>
        <begin position="1475"/>
        <end position="1511"/>
    </location>
</feature>
<dbReference type="InterPro" id="IPR056251">
    <property type="entry name" value="Arm_rpt_dom"/>
</dbReference>
<evidence type="ECO:0000256" key="1">
    <source>
        <dbReference type="ARBA" id="ARBA00022574"/>
    </source>
</evidence>
<dbReference type="InterPro" id="IPR015943">
    <property type="entry name" value="WD40/YVTN_repeat-like_dom_sf"/>
</dbReference>
<evidence type="ECO:0000313" key="8">
    <source>
        <dbReference type="Proteomes" id="UP000738325"/>
    </source>
</evidence>
<reference evidence="7" key="1">
    <citation type="journal article" date="2020" name="Fungal Divers.">
        <title>Resolving the Mortierellaceae phylogeny through synthesis of multi-gene phylogenetics and phylogenomics.</title>
        <authorList>
            <person name="Vandepol N."/>
            <person name="Liber J."/>
            <person name="Desiro A."/>
            <person name="Na H."/>
            <person name="Kennedy M."/>
            <person name="Barry K."/>
            <person name="Grigoriev I.V."/>
            <person name="Miller A.N."/>
            <person name="O'Donnell K."/>
            <person name="Stajich J.E."/>
            <person name="Bonito G."/>
        </authorList>
    </citation>
    <scope>NUCLEOTIDE SEQUENCE</scope>
    <source>
        <strain evidence="7">REB-010B</strain>
    </source>
</reference>
<feature type="compositionally biased region" description="Low complexity" evidence="4">
    <location>
        <begin position="129"/>
        <end position="143"/>
    </location>
</feature>
<dbReference type="Gene3D" id="2.160.20.80">
    <property type="entry name" value="E3 ubiquitin-protein ligase SopA"/>
    <property type="match status" value="1"/>
</dbReference>
<dbReference type="Gene3D" id="3.40.50.300">
    <property type="entry name" value="P-loop containing nucleotide triphosphate hydrolases"/>
    <property type="match status" value="1"/>
</dbReference>
<gene>
    <name evidence="7" type="ORF">BGZ99_010218</name>
</gene>
<dbReference type="SUPFAM" id="SSF141571">
    <property type="entry name" value="Pentapeptide repeat-like"/>
    <property type="match status" value="1"/>
</dbReference>
<feature type="repeat" description="WD" evidence="3">
    <location>
        <begin position="1223"/>
        <end position="1259"/>
    </location>
</feature>
<feature type="domain" description="Arm-like repeat" evidence="6">
    <location>
        <begin position="198"/>
        <end position="581"/>
    </location>
</feature>
<feature type="repeat" description="WD" evidence="3">
    <location>
        <begin position="1643"/>
        <end position="1680"/>
    </location>
</feature>
<dbReference type="InterPro" id="IPR001646">
    <property type="entry name" value="5peptide_repeat"/>
</dbReference>
<dbReference type="InterPro" id="IPR020472">
    <property type="entry name" value="WD40_PAC1"/>
</dbReference>
<dbReference type="InterPro" id="IPR016024">
    <property type="entry name" value="ARM-type_fold"/>
</dbReference>
<dbReference type="PROSITE" id="PS00675">
    <property type="entry name" value="SIGMA54_INTERACT_1"/>
    <property type="match status" value="1"/>
</dbReference>
<dbReference type="PRINTS" id="PR00320">
    <property type="entry name" value="GPROTEINBRPT"/>
</dbReference>
<feature type="repeat" description="WD" evidence="3">
    <location>
        <begin position="1433"/>
        <end position="1468"/>
    </location>
</feature>
<feature type="region of interest" description="Disordered" evidence="4">
    <location>
        <begin position="120"/>
        <end position="144"/>
    </location>
</feature>
<evidence type="ECO:0000256" key="3">
    <source>
        <dbReference type="PROSITE-ProRule" id="PRU00221"/>
    </source>
</evidence>
<feature type="domain" description="NACHT" evidence="5">
    <location>
        <begin position="676"/>
        <end position="834"/>
    </location>
</feature>
<dbReference type="Pfam" id="PF23948">
    <property type="entry name" value="ARM_5"/>
    <property type="match status" value="1"/>
</dbReference>
<dbReference type="InterPro" id="IPR036322">
    <property type="entry name" value="WD40_repeat_dom_sf"/>
</dbReference>
<dbReference type="InterPro" id="IPR001680">
    <property type="entry name" value="WD40_rpt"/>
</dbReference>
<dbReference type="InterPro" id="IPR025662">
    <property type="entry name" value="Sigma_54_int_dom_ATP-bd_1"/>
</dbReference>
<dbReference type="SUPFAM" id="SSF52540">
    <property type="entry name" value="P-loop containing nucleoside triphosphate hydrolases"/>
    <property type="match status" value="1"/>
</dbReference>
<keyword evidence="1 3" id="KW-0853">WD repeat</keyword>
<evidence type="ECO:0000313" key="7">
    <source>
        <dbReference type="EMBL" id="KAG0311378.1"/>
    </source>
</evidence>
<evidence type="ECO:0000256" key="4">
    <source>
        <dbReference type="SAM" id="MobiDB-lite"/>
    </source>
</evidence>
<evidence type="ECO:0000259" key="5">
    <source>
        <dbReference type="Pfam" id="PF05729"/>
    </source>
</evidence>
<dbReference type="SUPFAM" id="SSF48371">
    <property type="entry name" value="ARM repeat"/>
    <property type="match status" value="1"/>
</dbReference>
<feature type="repeat" description="WD" evidence="3">
    <location>
        <begin position="1601"/>
        <end position="1638"/>
    </location>
</feature>
<feature type="repeat" description="WD" evidence="3">
    <location>
        <begin position="1685"/>
        <end position="1726"/>
    </location>
</feature>
<dbReference type="Pfam" id="PF05729">
    <property type="entry name" value="NACHT"/>
    <property type="match status" value="1"/>
</dbReference>
<dbReference type="PROSITE" id="PS50082">
    <property type="entry name" value="WD_REPEATS_2"/>
    <property type="match status" value="12"/>
</dbReference>
<dbReference type="InterPro" id="IPR007111">
    <property type="entry name" value="NACHT_NTPase"/>
</dbReference>
<feature type="repeat" description="WD" evidence="3">
    <location>
        <begin position="1517"/>
        <end position="1558"/>
    </location>
</feature>
<dbReference type="SUPFAM" id="SSF50978">
    <property type="entry name" value="WD40 repeat-like"/>
    <property type="match status" value="1"/>
</dbReference>
<sequence length="1846" mass="203628">MLRSPFSSSQGTLSPQNALRLANLYLENARKSEDAEFSLALCDDAEAALSRMKRVAKKSLQNPQSAEDQALRDGIAAVYFEHGSLLERLDHIEMAHISYKKAEKWGYIQEIRQPLYYSSQPTKNKQKTSPPALKPSSLSPSGSQVRDLAHIPSTIFSQDVAPAAAKYPLPKAGARLESTPQLAYCLALLRSLSPPMKPLDEAELAWSQAKADDEDEKDRLHTMAKDLTKAFINDVLKSPGTVAEVVCLAPVLDQEHFRRLLMTFIDGINQATLLELHLLEGLAQLMQRASPDYLDADDLVKILEVLSTRLTDTHQQSRQHVYKLTLVVSHVLDAMADCHVKDLKRVELHEPLSGYLNGLKSDSDPYLVYQAAYAFQALQYVPDDESPLQATMRRTRLVVKGIAGIVSAVKGFDVNGFIDGLAHLQDGLVEVYEVAKIGYDGAKALVESGQDLFDSLKEGLSFAKKRAWYPALRGIENLIQNGRLAEVKRLICEAPCRRDLAFQWGVCQRLGEIAGNPLWDLNTRRNAVDFLGEMYKNDAEWGQQAIVKQWILYILKELTSQSGVTLQSVETLLHELGTDGDIKKQDLYQAFLEKTQSQYPLADAVPSLASRFLLDRVQNKPDIESDLRRLKERRLDEMRDSVYIPPLAKPSLQAPDDLLFPLMDKVQDFLRGDQKVMLLLGDSGAGKSTFNRALEYDLWNAYKKKDGPIPLFINLAAIDKPDQDLVAKHLRRAEFTELQIKEVKNYRRFVLICDGYDESQQMHNLYMSNRLNQPGEWNVQMVISCRSESLSQDYQDRFQPSDSNRQASPELFQEAVIAPFSPDQVQEYIKKYVSTGTLWQVMDYMRALELIPNLQDLVKNPFLLTLTMEVLPRMVDPGQELTSVQVTRVALYDQFVEQWLERGKRRLADKDLSSQERKDFERLTDDGFTQNGLCFLKDLACAIYRHLAGYPVVTYSHRQDQGTWKERFFSRKDENQLLLEACPLTRGGNQYRFIHKSILEYCLARAVFEPQDEKDAKRWVPSQTLTRRGSVHSVESFESQDIREESVPPIPIEQAVLDSPLGWKFLVGEPSIVQFLAERVQQEPIFKRQLLAVIELSKTDDRVRKAAANAITILVRAGVRFIEEDLKGIRIPGADLSYGQFDSAQLQGADLRNVNLRNIWLRQANLSNARMSGVHFGEWPYLQENCAVCSCAFSSDGCTFATGLVDGTISVYDTAAWVKILVLQGHTEGVSSVTYSPSGHQIASGSNDNTVRLWDVQTGASGLILRGHTGGVVSVAYSPNGHQIASGSDDNMVRLWDVQTGASGLILRGHTGSVVSVAYSPNGRQIASGSDDKTVRLWDVQTAAPGLILSGHTDKVWSVTYSPNGNQIASGGHDKTVRLWDPKFGSPGLILTGHTEEVWSVSYSPNGHQIASGGGDNAVWLWDVQTGASVGILSGHTNDVQSVAYSPNGHQIASGDVDGKVRLWDAQTSVPGVILSGLTARVRNVTYSPNGRQIASGSDDKTVRLWDAQTGAPGLILSGHTGGVVSVTYSPNGHQIASGGREKTVRLWDAKSGSPGLTLNGHTDSVWSVTYSPNGSQIASGSEDKTVRLWDAQTGAPGLILRGHTDSVWSVTYSPNGHWIASGGMDATVRLWDVKSGSPGLILSDHIRSVWSVTYSPNGNQIASGSDDKTVRLWDAKSGSPGLILSGHSMAIWSVAYLPNGHQIISGSLDETVRLWAVTSGQCLVVVAHFGEGIASVASSAALRGFFFATGSGSSVRTFKVTEEEDQFQVHLHWSSAHSKLTVAGSLIQDTQGLSNINIQLLKQRGSVGGPTSPLSLYEASRRITGMASVASKLKVPANIGTPREP</sequence>
<dbReference type="PANTHER" id="PTHR19848">
    <property type="entry name" value="WD40 REPEAT PROTEIN"/>
    <property type="match status" value="1"/>
</dbReference>
<comment type="caution">
    <text evidence="7">The sequence shown here is derived from an EMBL/GenBank/DDBJ whole genome shotgun (WGS) entry which is preliminary data.</text>
</comment>
<dbReference type="SMART" id="SM00320">
    <property type="entry name" value="WD40"/>
    <property type="match status" value="14"/>
</dbReference>
<proteinExistence type="predicted"/>
<dbReference type="PROSITE" id="PS50294">
    <property type="entry name" value="WD_REPEATS_REGION"/>
    <property type="match status" value="12"/>
</dbReference>
<feature type="repeat" description="WD" evidence="3">
    <location>
        <begin position="1265"/>
        <end position="1301"/>
    </location>
</feature>
<keyword evidence="2" id="KW-0677">Repeat</keyword>
<organism evidence="7 8">
    <name type="scientific">Dissophora globulifera</name>
    <dbReference type="NCBI Taxonomy" id="979702"/>
    <lineage>
        <taxon>Eukaryota</taxon>
        <taxon>Fungi</taxon>
        <taxon>Fungi incertae sedis</taxon>
        <taxon>Mucoromycota</taxon>
        <taxon>Mortierellomycotina</taxon>
        <taxon>Mortierellomycetes</taxon>
        <taxon>Mortierellales</taxon>
        <taxon>Mortierellaceae</taxon>
        <taxon>Dissophora</taxon>
    </lineage>
</organism>
<dbReference type="SUPFAM" id="SSF50998">
    <property type="entry name" value="Quinoprotein alcohol dehydrogenase-like"/>
    <property type="match status" value="1"/>
</dbReference>
<feature type="repeat" description="WD" evidence="3">
    <location>
        <begin position="1391"/>
        <end position="1432"/>
    </location>
</feature>
<feature type="repeat" description="WD" evidence="3">
    <location>
        <begin position="1559"/>
        <end position="1595"/>
    </location>
</feature>
<dbReference type="OrthoDB" id="538223at2759"/>
<name>A0A9P6UMJ3_9FUNG</name>
<feature type="repeat" description="WD" evidence="3">
    <location>
        <begin position="1307"/>
        <end position="1342"/>
    </location>
</feature>
<evidence type="ECO:0000259" key="6">
    <source>
        <dbReference type="Pfam" id="PF23948"/>
    </source>
</evidence>
<dbReference type="SUPFAM" id="SSF101908">
    <property type="entry name" value="Putative isomerase YbhE"/>
    <property type="match status" value="1"/>
</dbReference>
<dbReference type="PROSITE" id="PS00678">
    <property type="entry name" value="WD_REPEATS_1"/>
    <property type="match status" value="9"/>
</dbReference>
<feature type="repeat" description="WD" evidence="3">
    <location>
        <begin position="1349"/>
        <end position="1381"/>
    </location>
</feature>
<protein>
    <submittedName>
        <fullName evidence="7">Uncharacterized protein</fullName>
    </submittedName>
</protein>
<dbReference type="Gene3D" id="2.130.10.10">
    <property type="entry name" value="YVTN repeat-like/Quinoprotein amine dehydrogenase"/>
    <property type="match status" value="5"/>
</dbReference>
<dbReference type="InterPro" id="IPR027417">
    <property type="entry name" value="P-loop_NTPase"/>
</dbReference>
<dbReference type="Pfam" id="PF00805">
    <property type="entry name" value="Pentapeptide"/>
    <property type="match status" value="1"/>
</dbReference>
<accession>A0A9P6UMJ3</accession>
<dbReference type="Pfam" id="PF00400">
    <property type="entry name" value="WD40"/>
    <property type="match status" value="13"/>
</dbReference>
<dbReference type="CDD" id="cd00200">
    <property type="entry name" value="WD40"/>
    <property type="match status" value="2"/>
</dbReference>
<dbReference type="EMBL" id="JAAAIP010000932">
    <property type="protein sequence ID" value="KAG0311378.1"/>
    <property type="molecule type" value="Genomic_DNA"/>
</dbReference>
<dbReference type="PANTHER" id="PTHR19848:SF8">
    <property type="entry name" value="F-BOX AND WD REPEAT DOMAIN CONTAINING 7"/>
    <property type="match status" value="1"/>
</dbReference>
<keyword evidence="8" id="KW-1185">Reference proteome</keyword>
<evidence type="ECO:0000256" key="2">
    <source>
        <dbReference type="ARBA" id="ARBA00022737"/>
    </source>
</evidence>
<dbReference type="InterPro" id="IPR011047">
    <property type="entry name" value="Quinoprotein_ADH-like_sf"/>
</dbReference>
<dbReference type="InterPro" id="IPR019775">
    <property type="entry name" value="WD40_repeat_CS"/>
</dbReference>